<keyword evidence="3" id="KW-0496">Mitochondrion</keyword>
<comment type="subcellular location">
    <subcellularLocation>
        <location evidence="1">Mitochondrion</location>
    </subcellularLocation>
</comment>
<dbReference type="HOGENOM" id="CLU_998077_0_0_1"/>
<evidence type="ECO:0000256" key="10">
    <source>
        <dbReference type="ARBA" id="ARBA00041978"/>
    </source>
</evidence>
<evidence type="ECO:0000256" key="6">
    <source>
        <dbReference type="ARBA" id="ARBA00037513"/>
    </source>
</evidence>
<dbReference type="EC" id="5.4.99.43" evidence="7"/>
<evidence type="ECO:0000256" key="4">
    <source>
        <dbReference type="ARBA" id="ARBA00023235"/>
    </source>
</evidence>
<evidence type="ECO:0000256" key="8">
    <source>
        <dbReference type="ARBA" id="ARBA00040626"/>
    </source>
</evidence>
<evidence type="ECO:0000256" key="9">
    <source>
        <dbReference type="ARBA" id="ARBA00041561"/>
    </source>
</evidence>
<dbReference type="eggNOG" id="KOG1919">
    <property type="taxonomic scope" value="Eukaryota"/>
</dbReference>
<dbReference type="AlphaFoldDB" id="M3J1T7"/>
<evidence type="ECO:0000256" key="1">
    <source>
        <dbReference type="ARBA" id="ARBA00004173"/>
    </source>
</evidence>
<keyword evidence="4" id="KW-0413">Isomerase</keyword>
<dbReference type="PANTHER" id="PTHR21600:SF81">
    <property type="entry name" value="21S RRNA PSEUDOURIDINE(2819) SYNTHASE"/>
    <property type="match status" value="1"/>
</dbReference>
<feature type="domain" description="Pseudouridine synthase RsuA/RluA-like" evidence="12">
    <location>
        <begin position="18"/>
        <end position="190"/>
    </location>
</feature>
<evidence type="ECO:0000256" key="5">
    <source>
        <dbReference type="ARBA" id="ARBA00036927"/>
    </source>
</evidence>
<gene>
    <name evidence="13" type="ORF">G210_3962</name>
</gene>
<dbReference type="SUPFAM" id="SSF55120">
    <property type="entry name" value="Pseudouridine synthase"/>
    <property type="match status" value="1"/>
</dbReference>
<keyword evidence="14" id="KW-1185">Reference proteome</keyword>
<reference evidence="13 14" key="1">
    <citation type="submission" date="2013-02" db="EMBL/GenBank/DDBJ databases">
        <title>Genome sequence of Candida maltosa Xu316, a potential industrial strain for xylitol and ethanol production.</title>
        <authorList>
            <person name="Yu J."/>
            <person name="Wang Q."/>
            <person name="Geng X."/>
            <person name="Bao W."/>
            <person name="He P."/>
            <person name="Cai J."/>
        </authorList>
    </citation>
    <scope>NUCLEOTIDE SEQUENCE [LARGE SCALE GENOMIC DNA]</scope>
    <source>
        <strain evidence="14">Xu316</strain>
    </source>
</reference>
<dbReference type="PANTHER" id="PTHR21600">
    <property type="entry name" value="MITOCHONDRIAL RNA PSEUDOURIDINE SYNTHASE"/>
    <property type="match status" value="1"/>
</dbReference>
<sequence length="281" mass="32652">MSNPNALLKLDIVKRTSNYIIANKPSGMVCDEFHTNNLSNAITTQFEKRLPSSKPSHYLPVTRLNRFVTGGVFIARNKRWEQKVRQSFYSDDIFKLTIRYVGLIPLHTIPDKTEGTFDYDISALVRDYRFHETKYAKKTVSRFPALTYYKLLPHLTRTFDSKYPIFEDKPLVPAIFEMRSGKKNQLRNHVLQKFGVPLLNDDKIKEFMFITRSEPGINSTKFKSNQIGLHSALMVIENVGVTEDLLIPVAEPYDRELWGSFLDKDGNFIKEIQDELINFYK</sequence>
<dbReference type="Pfam" id="PF00849">
    <property type="entry name" value="PseudoU_synth_2"/>
    <property type="match status" value="1"/>
</dbReference>
<dbReference type="InterPro" id="IPR050188">
    <property type="entry name" value="RluA_PseudoU_synthase"/>
</dbReference>
<evidence type="ECO:0000259" key="12">
    <source>
        <dbReference type="Pfam" id="PF00849"/>
    </source>
</evidence>
<evidence type="ECO:0000256" key="7">
    <source>
        <dbReference type="ARBA" id="ARBA00038947"/>
    </source>
</evidence>
<dbReference type="GO" id="GO:0003723">
    <property type="term" value="F:RNA binding"/>
    <property type="evidence" value="ECO:0007669"/>
    <property type="project" value="InterPro"/>
</dbReference>
<comment type="caution">
    <text evidence="13">The sequence shown here is derived from an EMBL/GenBank/DDBJ whole genome shotgun (WGS) entry which is preliminary data.</text>
</comment>
<dbReference type="Proteomes" id="UP000011777">
    <property type="component" value="Unassembled WGS sequence"/>
</dbReference>
<dbReference type="OMA" id="CIITKIG"/>
<dbReference type="STRING" id="1245528.M3J1T7"/>
<dbReference type="Gene3D" id="3.30.2350.10">
    <property type="entry name" value="Pseudouridine synthase"/>
    <property type="match status" value="1"/>
</dbReference>
<dbReference type="InterPro" id="IPR006145">
    <property type="entry name" value="PsdUridine_synth_RsuA/RluA"/>
</dbReference>
<evidence type="ECO:0000313" key="14">
    <source>
        <dbReference type="Proteomes" id="UP000011777"/>
    </source>
</evidence>
<dbReference type="EMBL" id="AOGT01002309">
    <property type="protein sequence ID" value="EMG45828.1"/>
    <property type="molecule type" value="Genomic_DNA"/>
</dbReference>
<comment type="function">
    <text evidence="6">Pseudouridylate synthase responsible for the pseudouridine-2819 formation in mitochondrial 21S rRNA. May modulate the efficiency or the fidelity of the mitochondrial translation machinery.</text>
</comment>
<evidence type="ECO:0000256" key="11">
    <source>
        <dbReference type="ARBA" id="ARBA00042700"/>
    </source>
</evidence>
<dbReference type="GO" id="GO:0000455">
    <property type="term" value="P:enzyme-directed rRNA pseudouridine synthesis"/>
    <property type="evidence" value="ECO:0007669"/>
    <property type="project" value="TreeGrafter"/>
</dbReference>
<dbReference type="GO" id="GO:0005739">
    <property type="term" value="C:mitochondrion"/>
    <property type="evidence" value="ECO:0007669"/>
    <property type="project" value="UniProtKB-SubCell"/>
</dbReference>
<comment type="catalytic activity">
    <reaction evidence="5">
        <text>uridine(2819) in 21S rRNA = pseudouridine(2819) in 21S rRNA</text>
        <dbReference type="Rhea" id="RHEA:42556"/>
        <dbReference type="Rhea" id="RHEA-COMP:10113"/>
        <dbReference type="Rhea" id="RHEA-COMP:10114"/>
        <dbReference type="ChEBI" id="CHEBI:65314"/>
        <dbReference type="ChEBI" id="CHEBI:65315"/>
        <dbReference type="EC" id="5.4.99.43"/>
    </reaction>
</comment>
<evidence type="ECO:0000256" key="2">
    <source>
        <dbReference type="ARBA" id="ARBA00010876"/>
    </source>
</evidence>
<dbReference type="OrthoDB" id="428658at2759"/>
<dbReference type="InterPro" id="IPR020103">
    <property type="entry name" value="PsdUridine_synth_cat_dom_sf"/>
</dbReference>
<proteinExistence type="inferred from homology"/>
<comment type="similarity">
    <text evidence="2">Belongs to the pseudouridine synthase RluA family.</text>
</comment>
<accession>M3J1T7</accession>
<protein>
    <recommendedName>
        <fullName evidence="8">21S rRNA pseudouridine(2819) synthase</fullName>
        <ecNumber evidence="7">5.4.99.43</ecNumber>
    </recommendedName>
    <alternativeName>
        <fullName evidence="10">Pseudouridine synthase 5</fullName>
    </alternativeName>
    <alternativeName>
        <fullName evidence="9">Pseudouridylate synthase PUS5</fullName>
    </alternativeName>
    <alternativeName>
        <fullName evidence="11">Uracil hydrolyase PUS5</fullName>
    </alternativeName>
</protein>
<evidence type="ECO:0000313" key="13">
    <source>
        <dbReference type="EMBL" id="EMG45828.1"/>
    </source>
</evidence>
<dbReference type="GO" id="GO:0160143">
    <property type="term" value="F:21S rRNA pseudouridine(2819) synthase activity"/>
    <property type="evidence" value="ECO:0007669"/>
    <property type="project" value="UniProtKB-EC"/>
</dbReference>
<name>M3J1T7_CANMX</name>
<organism evidence="13 14">
    <name type="scientific">Candida maltosa (strain Xu316)</name>
    <name type="common">Yeast</name>
    <dbReference type="NCBI Taxonomy" id="1245528"/>
    <lineage>
        <taxon>Eukaryota</taxon>
        <taxon>Fungi</taxon>
        <taxon>Dikarya</taxon>
        <taxon>Ascomycota</taxon>
        <taxon>Saccharomycotina</taxon>
        <taxon>Pichiomycetes</taxon>
        <taxon>Debaryomycetaceae</taxon>
        <taxon>Candida/Lodderomyces clade</taxon>
        <taxon>Candida</taxon>
    </lineage>
</organism>
<evidence type="ECO:0000256" key="3">
    <source>
        <dbReference type="ARBA" id="ARBA00023128"/>
    </source>
</evidence>